<accession>A0A1W1Y1M9</accession>
<dbReference type="Gene3D" id="1.25.10.10">
    <property type="entry name" value="Leucine-rich Repeat Variant"/>
    <property type="match status" value="1"/>
</dbReference>
<reference evidence="1 2" key="1">
    <citation type="submission" date="2017-04" db="EMBL/GenBank/DDBJ databases">
        <authorList>
            <person name="Afonso C.L."/>
            <person name="Miller P.J."/>
            <person name="Scott M.A."/>
            <person name="Spackman E."/>
            <person name="Goraichik I."/>
            <person name="Dimitrov K.M."/>
            <person name="Suarez D.L."/>
            <person name="Swayne D.E."/>
        </authorList>
    </citation>
    <scope>NUCLEOTIDE SEQUENCE [LARGE SCALE GENOMIC DNA]</scope>
    <source>
        <strain evidence="1 2">DSM 23236</strain>
    </source>
</reference>
<keyword evidence="2" id="KW-1185">Reference proteome</keyword>
<dbReference type="InterPro" id="IPR016024">
    <property type="entry name" value="ARM-type_fold"/>
</dbReference>
<evidence type="ECO:0008006" key="3">
    <source>
        <dbReference type="Google" id="ProtNLM"/>
    </source>
</evidence>
<dbReference type="STRING" id="1121001.SAMN02745857_04003"/>
<organism evidence="1 2">
    <name type="scientific">Andreprevotia lacus DSM 23236</name>
    <dbReference type="NCBI Taxonomy" id="1121001"/>
    <lineage>
        <taxon>Bacteria</taxon>
        <taxon>Pseudomonadati</taxon>
        <taxon>Pseudomonadota</taxon>
        <taxon>Betaproteobacteria</taxon>
        <taxon>Neisseriales</taxon>
        <taxon>Chitinibacteraceae</taxon>
        <taxon>Andreprevotia</taxon>
    </lineage>
</organism>
<proteinExistence type="predicted"/>
<dbReference type="RefSeq" id="WP_084092925.1">
    <property type="nucleotide sequence ID" value="NZ_FWXD01000039.1"/>
</dbReference>
<evidence type="ECO:0000313" key="1">
    <source>
        <dbReference type="EMBL" id="SMC29668.1"/>
    </source>
</evidence>
<evidence type="ECO:0000313" key="2">
    <source>
        <dbReference type="Proteomes" id="UP000192761"/>
    </source>
</evidence>
<dbReference type="Proteomes" id="UP000192761">
    <property type="component" value="Unassembled WGS sequence"/>
</dbReference>
<protein>
    <recommendedName>
        <fullName evidence="3">HEAT repeat</fullName>
    </recommendedName>
</protein>
<dbReference type="OrthoDB" id="6534366at2"/>
<dbReference type="SUPFAM" id="SSF48371">
    <property type="entry name" value="ARM repeat"/>
    <property type="match status" value="1"/>
</dbReference>
<gene>
    <name evidence="1" type="ORF">SAMN02745857_04003</name>
</gene>
<dbReference type="EMBL" id="FWXD01000039">
    <property type="protein sequence ID" value="SMC29668.1"/>
    <property type="molecule type" value="Genomic_DNA"/>
</dbReference>
<dbReference type="InterPro" id="IPR011989">
    <property type="entry name" value="ARM-like"/>
</dbReference>
<dbReference type="AlphaFoldDB" id="A0A1W1Y1M9"/>
<sequence length="475" mass="52979">MREWLKNLLLGEPARYMVAPVPAPAMAVSEERSLAQVVADTAAVLRVCSHRLNEFAASSDGYEREAVLLYLADKPGPRSLALIVARLNDWVPQVRAQALLQYRRYLDEARVDDVLACLGDICELPHKQRADHAELVAQTFDLLLQSRHAPALRQRLTTMRGQPARHALQVLLQRGDVGEVVREGMRHADPSVRQQALTVGVTLAPPTGWHMLMAGLTDRASAVRSQAVRLLMATPLSDNDKLMLCRRMLLDPSLGPRETACWQAARLGENLPQFYRTALLRPDLNANELAAALWEAVTHKLPEVAPLAARCLAHQSGAVRIAALRAMLQWAPERREALLEQVWQHGSPKLQRFVLKLIGNGLALEGDAVYRAAHAAWQRNDHWLATVLTDRLSEWAQLALWLDLARQPALQDVVRVQLHALDQPYNTLAYARPYRAEAERLHTLLADTASRDLIATLPNLHAALQQAGQWPATKE</sequence>
<name>A0A1W1Y1M9_9NEIS</name>